<keyword evidence="1" id="KW-0808">Transferase</keyword>
<dbReference type="InterPro" id="IPR001853">
    <property type="entry name" value="DSBA-like_thioredoxin_dom"/>
</dbReference>
<comment type="catalytic activity">
    <reaction evidence="1">
        <text>RX + glutathione = an S-substituted glutathione + a halide anion + H(+)</text>
        <dbReference type="Rhea" id="RHEA:16437"/>
        <dbReference type="ChEBI" id="CHEBI:15378"/>
        <dbReference type="ChEBI" id="CHEBI:16042"/>
        <dbReference type="ChEBI" id="CHEBI:17792"/>
        <dbReference type="ChEBI" id="CHEBI:57925"/>
        <dbReference type="ChEBI" id="CHEBI:90779"/>
        <dbReference type="EC" id="2.5.1.18"/>
    </reaction>
</comment>
<evidence type="ECO:0000256" key="2">
    <source>
        <dbReference type="PIRSR" id="PIRSR006386-1"/>
    </source>
</evidence>
<dbReference type="GO" id="GO:0004364">
    <property type="term" value="F:glutathione transferase activity"/>
    <property type="evidence" value="ECO:0007669"/>
    <property type="project" value="UniProtKB-UniRule"/>
</dbReference>
<organism evidence="4 5">
    <name type="scientific">Hydnum rufescens UP504</name>
    <dbReference type="NCBI Taxonomy" id="1448309"/>
    <lineage>
        <taxon>Eukaryota</taxon>
        <taxon>Fungi</taxon>
        <taxon>Dikarya</taxon>
        <taxon>Basidiomycota</taxon>
        <taxon>Agaricomycotina</taxon>
        <taxon>Agaricomycetes</taxon>
        <taxon>Cantharellales</taxon>
        <taxon>Hydnaceae</taxon>
        <taxon>Hydnum</taxon>
    </lineage>
</organism>
<feature type="domain" description="DSBA-like thioredoxin" evidence="3">
    <location>
        <begin position="17"/>
        <end position="215"/>
    </location>
</feature>
<dbReference type="Gene3D" id="3.40.30.10">
    <property type="entry name" value="Glutaredoxin"/>
    <property type="match status" value="1"/>
</dbReference>
<dbReference type="PIRSF" id="PIRSF006386">
    <property type="entry name" value="HCCAis_GSTk"/>
    <property type="match status" value="1"/>
</dbReference>
<dbReference type="Pfam" id="PF01323">
    <property type="entry name" value="DSBA"/>
    <property type="match status" value="1"/>
</dbReference>
<accession>A0A9P6B2T3</accession>
<comment type="caution">
    <text evidence="4">The sequence shown here is derived from an EMBL/GenBank/DDBJ whole genome shotgun (WGS) entry which is preliminary data.</text>
</comment>
<dbReference type="GO" id="GO:0005777">
    <property type="term" value="C:peroxisome"/>
    <property type="evidence" value="ECO:0007669"/>
    <property type="project" value="TreeGrafter"/>
</dbReference>
<feature type="active site" description="Nucleophile" evidence="2">
    <location>
        <position position="25"/>
    </location>
</feature>
<dbReference type="PANTHER" id="PTHR42943">
    <property type="entry name" value="GLUTATHIONE S-TRANSFERASE KAPPA"/>
    <property type="match status" value="1"/>
</dbReference>
<comment type="similarity">
    <text evidence="1">Belongs to the GST superfamily. Kappa family.</text>
</comment>
<dbReference type="InterPro" id="IPR014440">
    <property type="entry name" value="HCCAis_GSTk"/>
</dbReference>
<dbReference type="SUPFAM" id="SSF52833">
    <property type="entry name" value="Thioredoxin-like"/>
    <property type="match status" value="1"/>
</dbReference>
<evidence type="ECO:0000313" key="4">
    <source>
        <dbReference type="EMBL" id="KAF9515251.1"/>
    </source>
</evidence>
<dbReference type="EMBL" id="MU128952">
    <property type="protein sequence ID" value="KAF9515251.1"/>
    <property type="molecule type" value="Genomic_DNA"/>
</dbReference>
<dbReference type="InterPro" id="IPR036249">
    <property type="entry name" value="Thioredoxin-like_sf"/>
</dbReference>
<evidence type="ECO:0000259" key="3">
    <source>
        <dbReference type="Pfam" id="PF01323"/>
    </source>
</evidence>
<protein>
    <recommendedName>
        <fullName evidence="1">Glutathione S-transferase kappa</fullName>
        <ecNumber evidence="1">2.5.1.18</ecNumber>
    </recommendedName>
</protein>
<dbReference type="PANTHER" id="PTHR42943:SF2">
    <property type="entry name" value="GLUTATHIONE S-TRANSFERASE KAPPA 1"/>
    <property type="match status" value="1"/>
</dbReference>
<dbReference type="GO" id="GO:0006749">
    <property type="term" value="P:glutathione metabolic process"/>
    <property type="evidence" value="ECO:0007669"/>
    <property type="project" value="TreeGrafter"/>
</dbReference>
<gene>
    <name evidence="4" type="ORF">BS47DRAFT_802673</name>
</gene>
<keyword evidence="5" id="KW-1185">Reference proteome</keyword>
<dbReference type="GO" id="GO:0005739">
    <property type="term" value="C:mitochondrion"/>
    <property type="evidence" value="ECO:0007669"/>
    <property type="project" value="TreeGrafter"/>
</dbReference>
<dbReference type="AlphaFoldDB" id="A0A9P6B2T3"/>
<dbReference type="GO" id="GO:0004602">
    <property type="term" value="F:glutathione peroxidase activity"/>
    <property type="evidence" value="ECO:0007669"/>
    <property type="project" value="TreeGrafter"/>
</dbReference>
<evidence type="ECO:0000256" key="1">
    <source>
        <dbReference type="PIRNR" id="PIRNR006386"/>
    </source>
</evidence>
<dbReference type="Proteomes" id="UP000886523">
    <property type="component" value="Unassembled WGS sequence"/>
</dbReference>
<evidence type="ECO:0000313" key="5">
    <source>
        <dbReference type="Proteomes" id="UP000886523"/>
    </source>
</evidence>
<dbReference type="EC" id="2.5.1.18" evidence="1"/>
<dbReference type="InterPro" id="IPR051924">
    <property type="entry name" value="GST_Kappa/NadH"/>
</dbReference>
<name>A0A9P6B2T3_9AGAM</name>
<proteinExistence type="inferred from homology"/>
<reference evidence="4" key="1">
    <citation type="journal article" date="2020" name="Nat. Commun.">
        <title>Large-scale genome sequencing of mycorrhizal fungi provides insights into the early evolution of symbiotic traits.</title>
        <authorList>
            <person name="Miyauchi S."/>
            <person name="Kiss E."/>
            <person name="Kuo A."/>
            <person name="Drula E."/>
            <person name="Kohler A."/>
            <person name="Sanchez-Garcia M."/>
            <person name="Morin E."/>
            <person name="Andreopoulos B."/>
            <person name="Barry K.W."/>
            <person name="Bonito G."/>
            <person name="Buee M."/>
            <person name="Carver A."/>
            <person name="Chen C."/>
            <person name="Cichocki N."/>
            <person name="Clum A."/>
            <person name="Culley D."/>
            <person name="Crous P.W."/>
            <person name="Fauchery L."/>
            <person name="Girlanda M."/>
            <person name="Hayes R.D."/>
            <person name="Keri Z."/>
            <person name="LaButti K."/>
            <person name="Lipzen A."/>
            <person name="Lombard V."/>
            <person name="Magnuson J."/>
            <person name="Maillard F."/>
            <person name="Murat C."/>
            <person name="Nolan M."/>
            <person name="Ohm R.A."/>
            <person name="Pangilinan J."/>
            <person name="Pereira M.F."/>
            <person name="Perotto S."/>
            <person name="Peter M."/>
            <person name="Pfister S."/>
            <person name="Riley R."/>
            <person name="Sitrit Y."/>
            <person name="Stielow J.B."/>
            <person name="Szollosi G."/>
            <person name="Zifcakova L."/>
            <person name="Stursova M."/>
            <person name="Spatafora J.W."/>
            <person name="Tedersoo L."/>
            <person name="Vaario L.M."/>
            <person name="Yamada A."/>
            <person name="Yan M."/>
            <person name="Wang P."/>
            <person name="Xu J."/>
            <person name="Bruns T."/>
            <person name="Baldrian P."/>
            <person name="Vilgalys R."/>
            <person name="Dunand C."/>
            <person name="Henrissat B."/>
            <person name="Grigoriev I.V."/>
            <person name="Hibbett D."/>
            <person name="Nagy L.G."/>
            <person name="Martin F.M."/>
        </authorList>
    </citation>
    <scope>NUCLEOTIDE SEQUENCE</scope>
    <source>
        <strain evidence="4">UP504</strain>
    </source>
</reference>
<dbReference type="OrthoDB" id="4664297at2759"/>
<sequence length="224" mass="25607">MAMDSNVGQARPQKAFVRLYFDVSSPWSYVACVILLRYKDAWNLEVDLFPIFLGGIMVMSGNKAPALHPEQTPYNAMDGKRIFERYGLDIRSPPGHPMNTTSLNIIRFLRAVRAEESREILAACTMLIFLEFYSVHTDYTTDAFWECLVPTISKEKLAHLRNISQSEKHKEGVKEDVAEAVEQHGVFGCPWFVARRPQDGKVDGFFGVDKLEAMAWWLGEREKK</sequence>